<evidence type="ECO:0000313" key="2">
    <source>
        <dbReference type="EMBL" id="AAX40415.1"/>
    </source>
</evidence>
<evidence type="ECO:0000259" key="1">
    <source>
        <dbReference type="Pfam" id="PF13612"/>
    </source>
</evidence>
<dbReference type="EMBL" id="AY919671">
    <property type="protein sequence ID" value="AAX40415.1"/>
    <property type="molecule type" value="Genomic_DNA"/>
</dbReference>
<dbReference type="Pfam" id="PF13612">
    <property type="entry name" value="DDE_Tnp_1_3"/>
    <property type="match status" value="1"/>
</dbReference>
<dbReference type="AlphaFoldDB" id="Q58PG1"/>
<reference evidence="2" key="1">
    <citation type="journal article" date="2005" name="FEMS Microbiol. Lett.">
        <title>Characterization of IS1501 mutants of Leptospira interrogans serovar pomona.</title>
        <authorList>
            <person name="Zuerner R.L."/>
            <person name="Trueba G.A."/>
        </authorList>
    </citation>
    <scope>NUCLEOTIDE SEQUENCE</scope>
    <source>
        <strain evidence="2">RZ11</strain>
    </source>
</reference>
<protein>
    <submittedName>
        <fullName evidence="2">Putative transposase</fullName>
    </submittedName>
</protein>
<organism evidence="2">
    <name type="scientific">Leptospira interrogans</name>
    <dbReference type="NCBI Taxonomy" id="173"/>
    <lineage>
        <taxon>Bacteria</taxon>
        <taxon>Pseudomonadati</taxon>
        <taxon>Spirochaetota</taxon>
        <taxon>Spirochaetia</taxon>
        <taxon>Leptospirales</taxon>
        <taxon>Leptospiraceae</taxon>
        <taxon>Leptospira</taxon>
    </lineage>
</organism>
<proteinExistence type="predicted"/>
<gene>
    <name evidence="2" type="primary">tnp</name>
</gene>
<dbReference type="InterPro" id="IPR025668">
    <property type="entry name" value="Tnp_DDE_dom"/>
</dbReference>
<name>Q58PG1_LEPIR</name>
<accession>Q58PG1</accession>
<feature type="domain" description="Transposase DDE" evidence="1">
    <location>
        <begin position="58"/>
        <end position="85"/>
    </location>
</feature>
<sequence>MVYFHLSHYREFKNYYLIEIKKNLKPEFSKVVNYNRFVELIHNTLSVIFSFLSNTCMGKCFGILFIDSTILKVCDNKRIHSHKNLFNPSLFLQKKTILNRTL</sequence>